<comment type="function">
    <text evidence="1">Absolutely required for transposition of IS1.</text>
</comment>
<keyword evidence="3" id="KW-0815">Transposition</keyword>
<keyword evidence="4" id="KW-0233">DNA recombination</keyword>
<name>A0A5J5M0B9_MICAE</name>
<dbReference type="GO" id="GO:0003677">
    <property type="term" value="F:DNA binding"/>
    <property type="evidence" value="ECO:0007669"/>
    <property type="project" value="InterPro"/>
</dbReference>
<dbReference type="RefSeq" id="WP_108936533.1">
    <property type="nucleotide sequence ID" value="NZ_SRLN01000012.1"/>
</dbReference>
<evidence type="ECO:0000256" key="1">
    <source>
        <dbReference type="ARBA" id="ARBA00004091"/>
    </source>
</evidence>
<evidence type="ECO:0000256" key="4">
    <source>
        <dbReference type="ARBA" id="ARBA00023172"/>
    </source>
</evidence>
<dbReference type="SUPFAM" id="SSF46689">
    <property type="entry name" value="Homeodomain-like"/>
    <property type="match status" value="1"/>
</dbReference>
<comment type="caution">
    <text evidence="5">The sequence shown here is derived from an EMBL/GenBank/DDBJ whole genome shotgun (WGS) entry which is preliminary data.</text>
</comment>
<protein>
    <submittedName>
        <fullName evidence="5">IS1 family transposase</fullName>
    </submittedName>
</protein>
<dbReference type="InterPro" id="IPR005063">
    <property type="entry name" value="Transposase_27"/>
</dbReference>
<evidence type="ECO:0000256" key="3">
    <source>
        <dbReference type="ARBA" id="ARBA00022578"/>
    </source>
</evidence>
<gene>
    <name evidence="5" type="ORF">EZJ55_06235</name>
</gene>
<dbReference type="PANTHER" id="PTHR33293:SF1">
    <property type="entry name" value="INSERTION ELEMENT IS1 1 PROTEIN INSB-RELATED"/>
    <property type="match status" value="1"/>
</dbReference>
<dbReference type="PANTHER" id="PTHR33293">
    <property type="entry name" value="INSERTION ELEMENT IS1 1 PROTEIN INSB-RELATED"/>
    <property type="match status" value="1"/>
</dbReference>
<dbReference type="EMBL" id="SRLN01000012">
    <property type="protein sequence ID" value="KAB0243238.1"/>
    <property type="molecule type" value="Genomic_DNA"/>
</dbReference>
<dbReference type="Pfam" id="PF03400">
    <property type="entry name" value="DDE_Tnp_IS1"/>
    <property type="match status" value="1"/>
</dbReference>
<dbReference type="NCBIfam" id="NF033558">
    <property type="entry name" value="transpos_IS1"/>
    <property type="match status" value="1"/>
</dbReference>
<organism evidence="5 6">
    <name type="scientific">Microcystis aeruginosa EAWAG127a</name>
    <dbReference type="NCBI Taxonomy" id="2529855"/>
    <lineage>
        <taxon>Bacteria</taxon>
        <taxon>Bacillati</taxon>
        <taxon>Cyanobacteriota</taxon>
        <taxon>Cyanophyceae</taxon>
        <taxon>Oscillatoriophycideae</taxon>
        <taxon>Chroococcales</taxon>
        <taxon>Microcystaceae</taxon>
        <taxon>Microcystis</taxon>
    </lineage>
</organism>
<dbReference type="Proteomes" id="UP000325636">
    <property type="component" value="Unassembled WGS sequence"/>
</dbReference>
<evidence type="ECO:0000313" key="5">
    <source>
        <dbReference type="EMBL" id="KAB0243238.1"/>
    </source>
</evidence>
<dbReference type="InterPro" id="IPR051354">
    <property type="entry name" value="Transposase_27_IS1"/>
</dbReference>
<reference evidence="6" key="1">
    <citation type="submission" date="2019-04" db="EMBL/GenBank/DDBJ databases">
        <title>Microviridin 1777: A Toxic Chymotrypsin Inhibitor Discovered by a Metabologenomic Approach.</title>
        <authorList>
            <person name="Sieber S."/>
            <person name="Grendelmeier S.M."/>
            <person name="Harris L.A."/>
            <person name="Mitchell D.A."/>
            <person name="Gademann K."/>
        </authorList>
    </citation>
    <scope>NUCLEOTIDE SEQUENCE [LARGE SCALE GENOMIC DNA]</scope>
    <source>
        <strain evidence="6">EAWAG127a</strain>
    </source>
</reference>
<sequence>MQCPECKSTHIRKNGINKQGKQNHICVTCGRQFINNYEKQKGYDEKTKRECLTAYVNGMGFRGIERLKGVHHTTVINWVKSVGELLPVAYDPETIPEVGELDELETFVGSKKTKFWVWTAVDHFKKGILGWVIGDHSSETFRPLWELVKSWGCYFYVSDGWSVYPCFIAEGDHIISKTYMTRVEGENTRLRHYLARLHRQTLCYSKSTEMLGYSIRLLIHYLKFQEVPIPY</sequence>
<proteinExistence type="inferred from homology"/>
<evidence type="ECO:0000256" key="2">
    <source>
        <dbReference type="ARBA" id="ARBA00008841"/>
    </source>
</evidence>
<dbReference type="GO" id="GO:0004803">
    <property type="term" value="F:transposase activity"/>
    <property type="evidence" value="ECO:0007669"/>
    <property type="project" value="InterPro"/>
</dbReference>
<comment type="similarity">
    <text evidence="2">Belongs to the transposase 27 family.</text>
</comment>
<dbReference type="AlphaFoldDB" id="A0A5J5M0B9"/>
<evidence type="ECO:0000313" key="6">
    <source>
        <dbReference type="Proteomes" id="UP000325636"/>
    </source>
</evidence>
<dbReference type="GO" id="GO:0006313">
    <property type="term" value="P:DNA transposition"/>
    <property type="evidence" value="ECO:0007669"/>
    <property type="project" value="InterPro"/>
</dbReference>
<dbReference type="InterPro" id="IPR009057">
    <property type="entry name" value="Homeodomain-like_sf"/>
</dbReference>
<accession>A0A5J5M0B9</accession>